<evidence type="ECO:0000256" key="4">
    <source>
        <dbReference type="ARBA" id="ARBA00023136"/>
    </source>
</evidence>
<organism evidence="5 6">
    <name type="scientific">Stachybotrys elegans</name>
    <dbReference type="NCBI Taxonomy" id="80388"/>
    <lineage>
        <taxon>Eukaryota</taxon>
        <taxon>Fungi</taxon>
        <taxon>Dikarya</taxon>
        <taxon>Ascomycota</taxon>
        <taxon>Pezizomycotina</taxon>
        <taxon>Sordariomycetes</taxon>
        <taxon>Hypocreomycetidae</taxon>
        <taxon>Hypocreales</taxon>
        <taxon>Stachybotryaceae</taxon>
        <taxon>Stachybotrys</taxon>
    </lineage>
</organism>
<keyword evidence="2" id="KW-0999">Mitochondrion inner membrane</keyword>
<dbReference type="GO" id="GO:0005743">
    <property type="term" value="C:mitochondrial inner membrane"/>
    <property type="evidence" value="ECO:0007669"/>
    <property type="project" value="UniProtKB-SubCell"/>
</dbReference>
<evidence type="ECO:0000256" key="2">
    <source>
        <dbReference type="ARBA" id="ARBA00022792"/>
    </source>
</evidence>
<dbReference type="Proteomes" id="UP000813444">
    <property type="component" value="Unassembled WGS sequence"/>
</dbReference>
<sequence>MGLVDAKNKVPEYQRFYQQAYKAHTRVWQINPRSRFLVTPFTFVMWATFGGSYTLEFRPGHHGLTYSSFPLLCWPQGRRIQHLVWQELSERLCLDWGLQVASDGDEAGCLTSGPFTYT</sequence>
<gene>
    <name evidence="5" type="ORF">B0I35DRAFT_439977</name>
</gene>
<evidence type="ECO:0000256" key="1">
    <source>
        <dbReference type="ARBA" id="ARBA00004273"/>
    </source>
</evidence>
<keyword evidence="6" id="KW-1185">Reference proteome</keyword>
<evidence type="ECO:0000256" key="3">
    <source>
        <dbReference type="ARBA" id="ARBA00023128"/>
    </source>
</evidence>
<evidence type="ECO:0000313" key="5">
    <source>
        <dbReference type="EMBL" id="KAH7309443.1"/>
    </source>
</evidence>
<proteinExistence type="predicted"/>
<dbReference type="OrthoDB" id="5511599at2759"/>
<dbReference type="InterPro" id="IPR039297">
    <property type="entry name" value="COX7a"/>
</dbReference>
<dbReference type="EMBL" id="JAGPNK010000013">
    <property type="protein sequence ID" value="KAH7309443.1"/>
    <property type="molecule type" value="Genomic_DNA"/>
</dbReference>
<name>A0A8K0SM13_9HYPO</name>
<keyword evidence="3" id="KW-0496">Mitochondrion</keyword>
<comment type="subcellular location">
    <subcellularLocation>
        <location evidence="1">Mitochondrion inner membrane</location>
    </subcellularLocation>
</comment>
<accession>A0A8K0SM13</accession>
<comment type="caution">
    <text evidence="5">The sequence shown here is derived from an EMBL/GenBank/DDBJ whole genome shotgun (WGS) entry which is preliminary data.</text>
</comment>
<protein>
    <submittedName>
        <fullName evidence="5">Uncharacterized protein</fullName>
    </submittedName>
</protein>
<reference evidence="5" key="1">
    <citation type="journal article" date="2021" name="Nat. Commun.">
        <title>Genetic determinants of endophytism in the Arabidopsis root mycobiome.</title>
        <authorList>
            <person name="Mesny F."/>
            <person name="Miyauchi S."/>
            <person name="Thiergart T."/>
            <person name="Pickel B."/>
            <person name="Atanasova L."/>
            <person name="Karlsson M."/>
            <person name="Huettel B."/>
            <person name="Barry K.W."/>
            <person name="Haridas S."/>
            <person name="Chen C."/>
            <person name="Bauer D."/>
            <person name="Andreopoulos W."/>
            <person name="Pangilinan J."/>
            <person name="LaButti K."/>
            <person name="Riley R."/>
            <person name="Lipzen A."/>
            <person name="Clum A."/>
            <person name="Drula E."/>
            <person name="Henrissat B."/>
            <person name="Kohler A."/>
            <person name="Grigoriev I.V."/>
            <person name="Martin F.M."/>
            <person name="Hacquard S."/>
        </authorList>
    </citation>
    <scope>NUCLEOTIDE SEQUENCE</scope>
    <source>
        <strain evidence="5">MPI-CAGE-CH-0235</strain>
    </source>
</reference>
<keyword evidence="4" id="KW-0472">Membrane</keyword>
<dbReference type="Pfam" id="PF02238">
    <property type="entry name" value="COX7a"/>
    <property type="match status" value="1"/>
</dbReference>
<evidence type="ECO:0000313" key="6">
    <source>
        <dbReference type="Proteomes" id="UP000813444"/>
    </source>
</evidence>
<dbReference type="AlphaFoldDB" id="A0A8K0SM13"/>